<reference evidence="3" key="1">
    <citation type="journal article" date="2019" name="Int. J. Syst. Evol. Microbiol.">
        <title>The Global Catalogue of Microorganisms (GCM) 10K type strain sequencing project: providing services to taxonomists for standard genome sequencing and annotation.</title>
        <authorList>
            <consortium name="The Broad Institute Genomics Platform"/>
            <consortium name="The Broad Institute Genome Sequencing Center for Infectious Disease"/>
            <person name="Wu L."/>
            <person name="Ma J."/>
        </authorList>
    </citation>
    <scope>NUCLEOTIDE SEQUENCE [LARGE SCALE GENOMIC DNA]</scope>
    <source>
        <strain evidence="3">JCM 9687</strain>
    </source>
</reference>
<dbReference type="InterPro" id="IPR000182">
    <property type="entry name" value="GNAT_dom"/>
</dbReference>
<feature type="domain" description="N-acetyltransferase" evidence="1">
    <location>
        <begin position="24"/>
        <end position="179"/>
    </location>
</feature>
<dbReference type="Gene3D" id="3.40.630.30">
    <property type="match status" value="1"/>
</dbReference>
<dbReference type="InterPro" id="IPR016181">
    <property type="entry name" value="Acyl_CoA_acyltransferase"/>
</dbReference>
<comment type="caution">
    <text evidence="2">The sequence shown here is derived from an EMBL/GenBank/DDBJ whole genome shotgun (WGS) entry which is preliminary data.</text>
</comment>
<dbReference type="PANTHER" id="PTHR43792">
    <property type="entry name" value="GNAT FAMILY, PUTATIVE (AFU_ORTHOLOGUE AFUA_3G00765)-RELATED-RELATED"/>
    <property type="match status" value="1"/>
</dbReference>
<evidence type="ECO:0000259" key="1">
    <source>
        <dbReference type="PROSITE" id="PS51186"/>
    </source>
</evidence>
<dbReference type="CDD" id="cd04301">
    <property type="entry name" value="NAT_SF"/>
    <property type="match status" value="1"/>
</dbReference>
<sequence length="179" mass="19486">MEPSEQLHHDGVDLRRWRLEDAGTALRVVTESLQHLGPWMAWAAPGYGMKEAADFVGKAEREWAAGTSFTYAVLGPERQVIGSASLMDRIGPGGLEIGYWLHPDFEGRGIARRAALALIDEAFRLGAGHVEIWHDEANHRSGAIPKALGFVEVGRSPAAPEHVSPAGTGILVVWRLPRP</sequence>
<name>A0ABP6RXJ8_9PSEU</name>
<dbReference type="Proteomes" id="UP001500483">
    <property type="component" value="Unassembled WGS sequence"/>
</dbReference>
<keyword evidence="3" id="KW-1185">Reference proteome</keyword>
<dbReference type="RefSeq" id="WP_258346866.1">
    <property type="nucleotide sequence ID" value="NZ_BAAAYK010000038.1"/>
</dbReference>
<dbReference type="Pfam" id="PF13302">
    <property type="entry name" value="Acetyltransf_3"/>
    <property type="match status" value="1"/>
</dbReference>
<proteinExistence type="predicted"/>
<dbReference type="EMBL" id="BAAAYK010000038">
    <property type="protein sequence ID" value="GAA3362680.1"/>
    <property type="molecule type" value="Genomic_DNA"/>
</dbReference>
<protein>
    <submittedName>
        <fullName evidence="2">GNAT family N-acetyltransferase</fullName>
    </submittedName>
</protein>
<organism evidence="2 3">
    <name type="scientific">Saccharopolyspora gregorii</name>
    <dbReference type="NCBI Taxonomy" id="33914"/>
    <lineage>
        <taxon>Bacteria</taxon>
        <taxon>Bacillati</taxon>
        <taxon>Actinomycetota</taxon>
        <taxon>Actinomycetes</taxon>
        <taxon>Pseudonocardiales</taxon>
        <taxon>Pseudonocardiaceae</taxon>
        <taxon>Saccharopolyspora</taxon>
    </lineage>
</organism>
<dbReference type="InterPro" id="IPR051531">
    <property type="entry name" value="N-acetyltransferase"/>
</dbReference>
<dbReference type="PROSITE" id="PS51186">
    <property type="entry name" value="GNAT"/>
    <property type="match status" value="1"/>
</dbReference>
<accession>A0ABP6RXJ8</accession>
<evidence type="ECO:0000313" key="2">
    <source>
        <dbReference type="EMBL" id="GAA3362680.1"/>
    </source>
</evidence>
<evidence type="ECO:0000313" key="3">
    <source>
        <dbReference type="Proteomes" id="UP001500483"/>
    </source>
</evidence>
<gene>
    <name evidence="2" type="ORF">GCM10020366_51590</name>
</gene>
<dbReference type="SUPFAM" id="SSF55729">
    <property type="entry name" value="Acyl-CoA N-acyltransferases (Nat)"/>
    <property type="match status" value="1"/>
</dbReference>